<dbReference type="Proteomes" id="UP000182771">
    <property type="component" value="Unassembled WGS sequence"/>
</dbReference>
<comment type="catalytic activity">
    <reaction evidence="7 8">
        <text>UDP-N-acetyl-alpha-D-muramoyl-L-alanine + D-glutamate + ATP = UDP-N-acetyl-alpha-D-muramoyl-L-alanyl-D-glutamate + ADP + phosphate + H(+)</text>
        <dbReference type="Rhea" id="RHEA:16429"/>
        <dbReference type="ChEBI" id="CHEBI:15378"/>
        <dbReference type="ChEBI" id="CHEBI:29986"/>
        <dbReference type="ChEBI" id="CHEBI:30616"/>
        <dbReference type="ChEBI" id="CHEBI:43474"/>
        <dbReference type="ChEBI" id="CHEBI:83898"/>
        <dbReference type="ChEBI" id="CHEBI:83900"/>
        <dbReference type="ChEBI" id="CHEBI:456216"/>
        <dbReference type="EC" id="6.3.2.9"/>
    </reaction>
</comment>
<keyword evidence="6 7" id="KW-0067">ATP-binding</keyword>
<dbReference type="GO" id="GO:0008360">
    <property type="term" value="P:regulation of cell shape"/>
    <property type="evidence" value="ECO:0007669"/>
    <property type="project" value="UniProtKB-KW"/>
</dbReference>
<dbReference type="GeneID" id="85016456"/>
<evidence type="ECO:0000313" key="11">
    <source>
        <dbReference type="EMBL" id="SDW49064.1"/>
    </source>
</evidence>
<dbReference type="NCBIfam" id="TIGR01087">
    <property type="entry name" value="murD"/>
    <property type="match status" value="1"/>
</dbReference>
<dbReference type="GO" id="GO:0005737">
    <property type="term" value="C:cytoplasm"/>
    <property type="evidence" value="ECO:0007669"/>
    <property type="project" value="UniProtKB-SubCell"/>
</dbReference>
<sequence length="445" mass="49679">MKLVILGGGESGTGAAILGQQKGWEVFLSDKAPLKDSYKKELTAAGIRWEEGQHTESQILSADCIIKSPGIPHKVPIIQQAKAKGIEIISEIEFASRYTNAKIIAITGSNGKTTTTSLIYHLLEQAGLSVGVGGNIGNSFAYMVAKEPKEYYVLEISSFQLDDITSFRPHIALLLNVTPDHLDRYNYEFQNYIDAKFRITAYQEASDYLIYDADDPVLQEELAKRRDIKAQLLPFSLEKANTQGAYCLDEKNIHINFNQNLLEMSTKDLTIKGKHNLKNAMGATMVAKMLNIRNESIRNSLMTFQGVPHRLEFVREVEGVKYINDSKATNVNSVYYALDSMEDNLVWIVGGQDKGNDYNPLIPYVSKKVKAIVCLGLDNQKIIQTFQSIIPTIIETHSMEDAVQVGRGLAQEGDTVLLSPACASFDLFQSYEDRGNQFKHYVNML</sequence>
<dbReference type="InterPro" id="IPR004101">
    <property type="entry name" value="Mur_ligase_C"/>
</dbReference>
<evidence type="ECO:0000256" key="4">
    <source>
        <dbReference type="ARBA" id="ARBA00022598"/>
    </source>
</evidence>
<evidence type="ECO:0000256" key="7">
    <source>
        <dbReference type="HAMAP-Rule" id="MF_00639"/>
    </source>
</evidence>
<dbReference type="GO" id="GO:0005524">
    <property type="term" value="F:ATP binding"/>
    <property type="evidence" value="ECO:0007669"/>
    <property type="project" value="UniProtKB-UniRule"/>
</dbReference>
<comment type="subcellular location">
    <subcellularLocation>
        <location evidence="1 7 8">Cytoplasm</location>
    </subcellularLocation>
</comment>
<evidence type="ECO:0000256" key="6">
    <source>
        <dbReference type="ARBA" id="ARBA00022840"/>
    </source>
</evidence>
<dbReference type="GO" id="GO:0008764">
    <property type="term" value="F:UDP-N-acetylmuramoylalanine-D-glutamate ligase activity"/>
    <property type="evidence" value="ECO:0007669"/>
    <property type="project" value="UniProtKB-UniRule"/>
</dbReference>
<keyword evidence="3 7" id="KW-0963">Cytoplasm</keyword>
<evidence type="ECO:0000256" key="1">
    <source>
        <dbReference type="ARBA" id="ARBA00004496"/>
    </source>
</evidence>
<protein>
    <recommendedName>
        <fullName evidence="7 8">UDP-N-acetylmuramoylalanine--D-glutamate ligase</fullName>
        <ecNumber evidence="7 8">6.3.2.9</ecNumber>
    </recommendedName>
    <alternativeName>
        <fullName evidence="7">D-glutamic acid-adding enzyme</fullName>
    </alternativeName>
    <alternativeName>
        <fullName evidence="7">UDP-N-acetylmuramoyl-L-alanyl-D-glutamate synthetase</fullName>
    </alternativeName>
</protein>
<dbReference type="OrthoDB" id="9809796at2"/>
<dbReference type="PANTHER" id="PTHR43692:SF1">
    <property type="entry name" value="UDP-N-ACETYLMURAMOYLALANINE--D-GLUTAMATE LIGASE"/>
    <property type="match status" value="1"/>
</dbReference>
<dbReference type="HAMAP" id="MF_00639">
    <property type="entry name" value="MurD"/>
    <property type="match status" value="1"/>
</dbReference>
<dbReference type="RefSeq" id="WP_016420067.1">
    <property type="nucleotide sequence ID" value="NZ_FNND01000002.1"/>
</dbReference>
<gene>
    <name evidence="7" type="primary">murD</name>
    <name evidence="11" type="ORF">SAMN05444420_102366</name>
</gene>
<dbReference type="Gene3D" id="3.90.190.20">
    <property type="entry name" value="Mur ligase, C-terminal domain"/>
    <property type="match status" value="1"/>
</dbReference>
<dbReference type="GO" id="GO:0071555">
    <property type="term" value="P:cell wall organization"/>
    <property type="evidence" value="ECO:0007669"/>
    <property type="project" value="UniProtKB-KW"/>
</dbReference>
<evidence type="ECO:0000259" key="9">
    <source>
        <dbReference type="Pfam" id="PF02875"/>
    </source>
</evidence>
<dbReference type="SUPFAM" id="SSF53623">
    <property type="entry name" value="MurD-like peptide ligases, catalytic domain"/>
    <property type="match status" value="1"/>
</dbReference>
<dbReference type="EMBL" id="FNND01000002">
    <property type="protein sequence ID" value="SDW49064.1"/>
    <property type="molecule type" value="Genomic_DNA"/>
</dbReference>
<evidence type="ECO:0000256" key="5">
    <source>
        <dbReference type="ARBA" id="ARBA00022741"/>
    </source>
</evidence>
<keyword evidence="4 7" id="KW-0436">Ligase</keyword>
<dbReference type="SUPFAM" id="SSF51984">
    <property type="entry name" value="MurCD N-terminal domain"/>
    <property type="match status" value="1"/>
</dbReference>
<comment type="function">
    <text evidence="7 8">Cell wall formation. Catalyzes the addition of glutamate to the nucleotide precursor UDP-N-acetylmuramoyl-L-alanine (UMA).</text>
</comment>
<dbReference type="GO" id="GO:0051301">
    <property type="term" value="P:cell division"/>
    <property type="evidence" value="ECO:0007669"/>
    <property type="project" value="UniProtKB-KW"/>
</dbReference>
<feature type="binding site" evidence="7">
    <location>
        <begin position="108"/>
        <end position="114"/>
    </location>
    <ligand>
        <name>ATP</name>
        <dbReference type="ChEBI" id="CHEBI:30616"/>
    </ligand>
</feature>
<dbReference type="Pfam" id="PF08245">
    <property type="entry name" value="Mur_ligase_M"/>
    <property type="match status" value="1"/>
</dbReference>
<keyword evidence="7 8" id="KW-0961">Cell wall biogenesis/degradation</keyword>
<dbReference type="Gene3D" id="3.40.1190.10">
    <property type="entry name" value="Mur-like, catalytic domain"/>
    <property type="match status" value="1"/>
</dbReference>
<keyword evidence="12" id="KW-1185">Reference proteome</keyword>
<feature type="domain" description="Mur ligase central" evidence="10">
    <location>
        <begin position="106"/>
        <end position="287"/>
    </location>
</feature>
<dbReference type="Pfam" id="PF02875">
    <property type="entry name" value="Mur_ligase_C"/>
    <property type="match status" value="1"/>
</dbReference>
<name>A0A1H2U0Z3_9FLAO</name>
<evidence type="ECO:0000259" key="10">
    <source>
        <dbReference type="Pfam" id="PF08245"/>
    </source>
</evidence>
<dbReference type="EC" id="6.3.2.9" evidence="7 8"/>
<dbReference type="InterPro" id="IPR036565">
    <property type="entry name" value="Mur-like_cat_sf"/>
</dbReference>
<evidence type="ECO:0000256" key="2">
    <source>
        <dbReference type="ARBA" id="ARBA00004752"/>
    </source>
</evidence>
<dbReference type="PANTHER" id="PTHR43692">
    <property type="entry name" value="UDP-N-ACETYLMURAMOYLALANINE--D-GLUTAMATE LIGASE"/>
    <property type="match status" value="1"/>
</dbReference>
<dbReference type="AlphaFoldDB" id="A0A1H2U0Z3"/>
<comment type="pathway">
    <text evidence="2 7 8">Cell wall biogenesis; peptidoglycan biosynthesis.</text>
</comment>
<reference evidence="11 12" key="1">
    <citation type="submission" date="2016-10" db="EMBL/GenBank/DDBJ databases">
        <authorList>
            <person name="Varghese N."/>
            <person name="Submissions S."/>
        </authorList>
    </citation>
    <scope>NUCLEOTIDE SEQUENCE [LARGE SCALE GENOMIC DNA]</scope>
    <source>
        <strain evidence="11 12">DSM 11449</strain>
    </source>
</reference>
<dbReference type="InterPro" id="IPR036615">
    <property type="entry name" value="Mur_ligase_C_dom_sf"/>
</dbReference>
<evidence type="ECO:0000256" key="8">
    <source>
        <dbReference type="RuleBase" id="RU003664"/>
    </source>
</evidence>
<dbReference type="Pfam" id="PF21799">
    <property type="entry name" value="MurD-like_N"/>
    <property type="match status" value="1"/>
</dbReference>
<feature type="domain" description="Mur ligase C-terminal" evidence="9">
    <location>
        <begin position="309"/>
        <end position="422"/>
    </location>
</feature>
<accession>A0A1H2U0Z3</accession>
<keyword evidence="7 8" id="KW-0573">Peptidoglycan synthesis</keyword>
<keyword evidence="5 7" id="KW-0547">Nucleotide-binding</keyword>
<organism evidence="11 12">
    <name type="scientific">Capnocytophaga granulosa</name>
    <dbReference type="NCBI Taxonomy" id="45242"/>
    <lineage>
        <taxon>Bacteria</taxon>
        <taxon>Pseudomonadati</taxon>
        <taxon>Bacteroidota</taxon>
        <taxon>Flavobacteriia</taxon>
        <taxon>Flavobacteriales</taxon>
        <taxon>Flavobacteriaceae</taxon>
        <taxon>Capnocytophaga</taxon>
    </lineage>
</organism>
<dbReference type="InterPro" id="IPR013221">
    <property type="entry name" value="Mur_ligase_cen"/>
</dbReference>
<evidence type="ECO:0000256" key="3">
    <source>
        <dbReference type="ARBA" id="ARBA00022490"/>
    </source>
</evidence>
<dbReference type="GO" id="GO:0009252">
    <property type="term" value="P:peptidoglycan biosynthetic process"/>
    <property type="evidence" value="ECO:0007669"/>
    <property type="project" value="UniProtKB-UniRule"/>
</dbReference>
<keyword evidence="7 8" id="KW-0133">Cell shape</keyword>
<comment type="similarity">
    <text evidence="7">Belongs to the MurCDEF family.</text>
</comment>
<comment type="caution">
    <text evidence="11">The sequence shown here is derived from an EMBL/GenBank/DDBJ whole genome shotgun (WGS) entry which is preliminary data.</text>
</comment>
<keyword evidence="7 8" id="KW-0131">Cell cycle</keyword>
<proteinExistence type="inferred from homology"/>
<dbReference type="Gene3D" id="3.40.50.720">
    <property type="entry name" value="NAD(P)-binding Rossmann-like Domain"/>
    <property type="match status" value="1"/>
</dbReference>
<keyword evidence="7 8" id="KW-0132">Cell division</keyword>
<dbReference type="InterPro" id="IPR005762">
    <property type="entry name" value="MurD"/>
</dbReference>
<dbReference type="UniPathway" id="UPA00219"/>
<dbReference type="SUPFAM" id="SSF53244">
    <property type="entry name" value="MurD-like peptide ligases, peptide-binding domain"/>
    <property type="match status" value="1"/>
</dbReference>
<evidence type="ECO:0000313" key="12">
    <source>
        <dbReference type="Proteomes" id="UP000182771"/>
    </source>
</evidence>